<gene>
    <name evidence="1" type="ORF">PACLA_8A003675</name>
</gene>
<dbReference type="Proteomes" id="UP001152795">
    <property type="component" value="Unassembled WGS sequence"/>
</dbReference>
<organism evidence="1 2">
    <name type="scientific">Paramuricea clavata</name>
    <name type="common">Red gorgonian</name>
    <name type="synonym">Violescent sea-whip</name>
    <dbReference type="NCBI Taxonomy" id="317549"/>
    <lineage>
        <taxon>Eukaryota</taxon>
        <taxon>Metazoa</taxon>
        <taxon>Cnidaria</taxon>
        <taxon>Anthozoa</taxon>
        <taxon>Octocorallia</taxon>
        <taxon>Malacalcyonacea</taxon>
        <taxon>Plexauridae</taxon>
        <taxon>Paramuricea</taxon>
    </lineage>
</organism>
<dbReference type="Gene3D" id="1.10.287.70">
    <property type="match status" value="1"/>
</dbReference>
<dbReference type="OrthoDB" id="5975586at2759"/>
<proteinExistence type="predicted"/>
<reference evidence="1" key="1">
    <citation type="submission" date="2020-04" db="EMBL/GenBank/DDBJ databases">
        <authorList>
            <person name="Alioto T."/>
            <person name="Alioto T."/>
            <person name="Gomez Garrido J."/>
        </authorList>
    </citation>
    <scope>NUCLEOTIDE SEQUENCE</scope>
    <source>
        <strain evidence="1">A484AB</strain>
    </source>
</reference>
<evidence type="ECO:0000313" key="1">
    <source>
        <dbReference type="EMBL" id="CAB3984105.1"/>
    </source>
</evidence>
<name>A0A6S7FXB7_PARCT</name>
<dbReference type="AlphaFoldDB" id="A0A6S7FXB7"/>
<accession>A0A6S7FXB7</accession>
<dbReference type="SUPFAM" id="SSF81324">
    <property type="entry name" value="Voltage-gated potassium channels"/>
    <property type="match status" value="1"/>
</dbReference>
<dbReference type="EMBL" id="CACRXK020000696">
    <property type="protein sequence ID" value="CAB3984105.1"/>
    <property type="molecule type" value="Genomic_DNA"/>
</dbReference>
<dbReference type="PROSITE" id="PS51257">
    <property type="entry name" value="PROKAR_LIPOPROTEIN"/>
    <property type="match status" value="1"/>
</dbReference>
<protein>
    <submittedName>
        <fullName evidence="1">Uncharacterized protein</fullName>
    </submittedName>
</protein>
<sequence>MAKYSTCLVLQLLFILACVSSSYAGNNMGPGCSSLSEIQINYKNYFDMFLGDNPMLFGLTETGLFVKMMREAAELCCSTAKVTFQRIQQTPMENKEIEELVLDAVKANRNNPNDGVLQFFFPEFAYKKLLQVYDTQTPFIRLSRSPGPALVRNKPKPKDPVFVGEIFVKSWAIMVFLITFAWDHHVNPKDFPSPFYIGMIEGFWWSVVTMTTVGYVSCSGCDHRSVGVLNSKHFVEVELNLGSVVVEYHTTFEWAVAATKDSDVDRLMFPNYMDFLLFVKDDTYKGLLKNAFVLTNAIKYPFQIGMAFAAENGNMTVVEDRFLQCMRYELPTLERQARKALDYSTIEFTENTQTKELKTALDGDNLLLMSYYFFGMIGLFVCIGLGWDFWVYRKTTSGGGSTQAGDAEMSEGAHAEFDDVGHGSRASDLVPGHSSPNMGYKMSIAESYGTSPASQM</sequence>
<comment type="caution">
    <text evidence="1">The sequence shown here is derived from an EMBL/GenBank/DDBJ whole genome shotgun (WGS) entry which is preliminary data.</text>
</comment>
<evidence type="ECO:0000313" key="2">
    <source>
        <dbReference type="Proteomes" id="UP001152795"/>
    </source>
</evidence>
<keyword evidence="2" id="KW-1185">Reference proteome</keyword>